<evidence type="ECO:0000256" key="1">
    <source>
        <dbReference type="SAM" id="MobiDB-lite"/>
    </source>
</evidence>
<feature type="region of interest" description="Disordered" evidence="1">
    <location>
        <begin position="1"/>
        <end position="20"/>
    </location>
</feature>
<dbReference type="RefSeq" id="WP_316969489.1">
    <property type="nucleotide sequence ID" value="NZ_JARFPL010000030.1"/>
</dbReference>
<protein>
    <submittedName>
        <fullName evidence="3">Uncharacterized protein</fullName>
    </submittedName>
</protein>
<feature type="transmembrane region" description="Helical" evidence="2">
    <location>
        <begin position="81"/>
        <end position="101"/>
    </location>
</feature>
<comment type="caution">
    <text evidence="3">The sequence shown here is derived from an EMBL/GenBank/DDBJ whole genome shotgun (WGS) entry which is preliminary data.</text>
</comment>
<evidence type="ECO:0000313" key="4">
    <source>
        <dbReference type="Proteomes" id="UP001215956"/>
    </source>
</evidence>
<proteinExistence type="predicted"/>
<keyword evidence="4" id="KW-1185">Reference proteome</keyword>
<keyword evidence="2" id="KW-1133">Transmembrane helix</keyword>
<dbReference type="EMBL" id="JARFPL010000030">
    <property type="protein sequence ID" value="MDF0593787.1"/>
    <property type="molecule type" value="Genomic_DNA"/>
</dbReference>
<keyword evidence="2" id="KW-0812">Transmembrane</keyword>
<accession>A0ABT5XH10</accession>
<organism evidence="3 4">
    <name type="scientific">Candidatus Methanocrinis alkalitolerans</name>
    <dbReference type="NCBI Taxonomy" id="3033395"/>
    <lineage>
        <taxon>Archaea</taxon>
        <taxon>Methanobacteriati</taxon>
        <taxon>Methanobacteriota</taxon>
        <taxon>Stenosarchaea group</taxon>
        <taxon>Methanomicrobia</taxon>
        <taxon>Methanotrichales</taxon>
        <taxon>Methanotrichaceae</taxon>
        <taxon>Methanocrinis</taxon>
    </lineage>
</organism>
<sequence length="153" mass="16742">MGREGEPGDEHKGEDGGDKDAALDASFEVAGRKIGKRKVRGGIIATVGFILSPVSWWNDLFVNIPIAYAFAALFALISEDLFLPAMVIGYWITNVLGFVLMHRGMKGVLSKDERKGPGRKEILTDLSVSVVYTIIVMVLVAMGILRLPTEYFP</sequence>
<dbReference type="Proteomes" id="UP001215956">
    <property type="component" value="Unassembled WGS sequence"/>
</dbReference>
<feature type="transmembrane region" description="Helical" evidence="2">
    <location>
        <begin position="42"/>
        <end position="75"/>
    </location>
</feature>
<feature type="transmembrane region" description="Helical" evidence="2">
    <location>
        <begin position="122"/>
        <end position="145"/>
    </location>
</feature>
<keyword evidence="2" id="KW-0472">Membrane</keyword>
<dbReference type="Pfam" id="PF25937">
    <property type="entry name" value="DUF7980"/>
    <property type="match status" value="1"/>
</dbReference>
<dbReference type="InterPro" id="IPR058286">
    <property type="entry name" value="DUF7980"/>
</dbReference>
<reference evidence="3 4" key="1">
    <citation type="submission" date="2023-03" db="EMBL/GenBank/DDBJ databases">
        <title>Whole genome sequencing of Methanotrichaceae archaeon M04Ac.</title>
        <authorList>
            <person name="Khomyakova M.A."/>
            <person name="Merkel A.Y."/>
            <person name="Slobodkin A.I."/>
        </authorList>
    </citation>
    <scope>NUCLEOTIDE SEQUENCE [LARGE SCALE GENOMIC DNA]</scope>
    <source>
        <strain evidence="3 4">M04Ac</strain>
    </source>
</reference>
<name>A0ABT5XH10_9EURY</name>
<evidence type="ECO:0000256" key="2">
    <source>
        <dbReference type="SAM" id="Phobius"/>
    </source>
</evidence>
<evidence type="ECO:0000313" key="3">
    <source>
        <dbReference type="EMBL" id="MDF0593787.1"/>
    </source>
</evidence>
<gene>
    <name evidence="3" type="ORF">P0O24_09340</name>
</gene>